<organism evidence="3 4">
    <name type="scientific">Sphingomonas morindae</name>
    <dbReference type="NCBI Taxonomy" id="1541170"/>
    <lineage>
        <taxon>Bacteria</taxon>
        <taxon>Pseudomonadati</taxon>
        <taxon>Pseudomonadota</taxon>
        <taxon>Alphaproteobacteria</taxon>
        <taxon>Sphingomonadales</taxon>
        <taxon>Sphingomonadaceae</taxon>
        <taxon>Sphingomonas</taxon>
    </lineage>
</organism>
<dbReference type="Gene3D" id="3.90.1720.10">
    <property type="entry name" value="endopeptidase domain like (from Nostoc punctiforme)"/>
    <property type="match status" value="1"/>
</dbReference>
<sequence length="170" mass="18292">MLKLSRLIVGSILLAFMAMPASANAADGRFWQCATFARMFSGVQLFGAAASWWSQAVGHYDRGNAPKQGAVLVFKAISSMRSGHVATVSQVVSDRIIKVTHANWSVPGRVERDVEVIDTSARNDWSEVRVWFKGIHDLGKREYPAYGFIYGGKAVAAAVEGGADEASVAG</sequence>
<dbReference type="InterPro" id="IPR007921">
    <property type="entry name" value="CHAP_dom"/>
</dbReference>
<dbReference type="Pfam" id="PF05257">
    <property type="entry name" value="CHAP"/>
    <property type="match status" value="1"/>
</dbReference>
<dbReference type="RefSeq" id="WP_252167930.1">
    <property type="nucleotide sequence ID" value="NZ_CP084930.1"/>
</dbReference>
<evidence type="ECO:0000256" key="1">
    <source>
        <dbReference type="SAM" id="SignalP"/>
    </source>
</evidence>
<dbReference type="Proteomes" id="UP001056937">
    <property type="component" value="Chromosome 1"/>
</dbReference>
<reference evidence="3" key="1">
    <citation type="journal article" date="2022" name="Toxins">
        <title>Genomic Analysis of Sphingopyxis sp. USTB-05 for Biodegrading Cyanobacterial Hepatotoxins.</title>
        <authorList>
            <person name="Liu C."/>
            <person name="Xu Q."/>
            <person name="Zhao Z."/>
            <person name="Zhang H."/>
            <person name="Liu X."/>
            <person name="Yin C."/>
            <person name="Liu Y."/>
            <person name="Yan H."/>
        </authorList>
    </citation>
    <scope>NUCLEOTIDE SEQUENCE</scope>
    <source>
        <strain evidence="3">NBD5</strain>
    </source>
</reference>
<proteinExistence type="predicted"/>
<dbReference type="SUPFAM" id="SSF54001">
    <property type="entry name" value="Cysteine proteinases"/>
    <property type="match status" value="1"/>
</dbReference>
<evidence type="ECO:0000313" key="4">
    <source>
        <dbReference type="Proteomes" id="UP001056937"/>
    </source>
</evidence>
<dbReference type="InterPro" id="IPR038765">
    <property type="entry name" value="Papain-like_cys_pep_sf"/>
</dbReference>
<name>A0ABY4XB01_9SPHN</name>
<accession>A0ABY4XB01</accession>
<gene>
    <name evidence="3" type="ORF">LHA26_06590</name>
</gene>
<keyword evidence="1" id="KW-0732">Signal</keyword>
<feature type="signal peptide" evidence="1">
    <location>
        <begin position="1"/>
        <end position="25"/>
    </location>
</feature>
<dbReference type="PROSITE" id="PS50911">
    <property type="entry name" value="CHAP"/>
    <property type="match status" value="1"/>
</dbReference>
<protein>
    <submittedName>
        <fullName evidence="3">CHAP domain-containing protein</fullName>
    </submittedName>
</protein>
<feature type="domain" description="Peptidase C51" evidence="2">
    <location>
        <begin position="8"/>
        <end position="129"/>
    </location>
</feature>
<dbReference type="EMBL" id="CP084930">
    <property type="protein sequence ID" value="USI74124.1"/>
    <property type="molecule type" value="Genomic_DNA"/>
</dbReference>
<feature type="chain" id="PRO_5045425484" evidence="1">
    <location>
        <begin position="26"/>
        <end position="170"/>
    </location>
</feature>
<evidence type="ECO:0000259" key="2">
    <source>
        <dbReference type="PROSITE" id="PS50911"/>
    </source>
</evidence>
<keyword evidence="4" id="KW-1185">Reference proteome</keyword>
<evidence type="ECO:0000313" key="3">
    <source>
        <dbReference type="EMBL" id="USI74124.1"/>
    </source>
</evidence>